<sequence length="157" mass="16940">MQWTAAGNKTKLDRCWAGLPCGPEIQGSGLNPGPAEDEIGLLPWCDGRRWDLGGNLLNFTSPIELSKNPHPPKGAPGHSFPCGTPRTPLPCLAGVAQWWSVDPWIKRSPVRFPIKAHAQVVGRMPGGEHAGGRQLMFSLISVSISLLLPSSFSKKNQ</sequence>
<proteinExistence type="predicted"/>
<dbReference type="EMBL" id="JACASF010000015">
    <property type="protein sequence ID" value="KAF6429613.1"/>
    <property type="molecule type" value="Genomic_DNA"/>
</dbReference>
<gene>
    <name evidence="1" type="ORF">HJG59_008978</name>
</gene>
<evidence type="ECO:0000313" key="2">
    <source>
        <dbReference type="Proteomes" id="UP000550707"/>
    </source>
</evidence>
<organism evidence="1 2">
    <name type="scientific">Molossus molossus</name>
    <name type="common">Pallas' mastiff bat</name>
    <name type="synonym">Vespertilio molossus</name>
    <dbReference type="NCBI Taxonomy" id="27622"/>
    <lineage>
        <taxon>Eukaryota</taxon>
        <taxon>Metazoa</taxon>
        <taxon>Chordata</taxon>
        <taxon>Craniata</taxon>
        <taxon>Vertebrata</taxon>
        <taxon>Euteleostomi</taxon>
        <taxon>Mammalia</taxon>
        <taxon>Eutheria</taxon>
        <taxon>Laurasiatheria</taxon>
        <taxon>Chiroptera</taxon>
        <taxon>Yangochiroptera</taxon>
        <taxon>Molossidae</taxon>
        <taxon>Molossus</taxon>
    </lineage>
</organism>
<comment type="caution">
    <text evidence="1">The sequence shown here is derived from an EMBL/GenBank/DDBJ whole genome shotgun (WGS) entry which is preliminary data.</text>
</comment>
<keyword evidence="2" id="KW-1185">Reference proteome</keyword>
<reference evidence="1 2" key="1">
    <citation type="journal article" date="2020" name="Nature">
        <title>Six reference-quality genomes reveal evolution of bat adaptations.</title>
        <authorList>
            <person name="Jebb D."/>
            <person name="Huang Z."/>
            <person name="Pippel M."/>
            <person name="Hughes G.M."/>
            <person name="Lavrichenko K."/>
            <person name="Devanna P."/>
            <person name="Winkler S."/>
            <person name="Jermiin L.S."/>
            <person name="Skirmuntt E.C."/>
            <person name="Katzourakis A."/>
            <person name="Burkitt-Gray L."/>
            <person name="Ray D.A."/>
            <person name="Sullivan K.A.M."/>
            <person name="Roscito J.G."/>
            <person name="Kirilenko B.M."/>
            <person name="Davalos L.M."/>
            <person name="Corthals A.P."/>
            <person name="Power M.L."/>
            <person name="Jones G."/>
            <person name="Ransome R.D."/>
            <person name="Dechmann D.K.N."/>
            <person name="Locatelli A.G."/>
            <person name="Puechmaille S.J."/>
            <person name="Fedrigo O."/>
            <person name="Jarvis E.D."/>
            <person name="Hiller M."/>
            <person name="Vernes S.C."/>
            <person name="Myers E.W."/>
            <person name="Teeling E.C."/>
        </authorList>
    </citation>
    <scope>NUCLEOTIDE SEQUENCE [LARGE SCALE GENOMIC DNA]</scope>
    <source>
        <strain evidence="1">MMolMol1</strain>
        <tissue evidence="1">Muscle</tissue>
    </source>
</reference>
<accession>A0A7J8E2I0</accession>
<dbReference type="InParanoid" id="A0A7J8E2I0"/>
<protein>
    <submittedName>
        <fullName evidence="1">Uncharacterized protein</fullName>
    </submittedName>
</protein>
<dbReference type="Proteomes" id="UP000550707">
    <property type="component" value="Unassembled WGS sequence"/>
</dbReference>
<name>A0A7J8E2I0_MOLMO</name>
<dbReference type="AlphaFoldDB" id="A0A7J8E2I0"/>
<evidence type="ECO:0000313" key="1">
    <source>
        <dbReference type="EMBL" id="KAF6429613.1"/>
    </source>
</evidence>